<dbReference type="PRINTS" id="PR00385">
    <property type="entry name" value="P450"/>
</dbReference>
<dbReference type="SUPFAM" id="SSF48264">
    <property type="entry name" value="Cytochrome P450"/>
    <property type="match status" value="1"/>
</dbReference>
<comment type="cofactor">
    <cofactor evidence="1">
        <name>heme</name>
        <dbReference type="ChEBI" id="CHEBI:30413"/>
    </cofactor>
</comment>
<dbReference type="PANTHER" id="PTHR24305:SF230">
    <property type="entry name" value="P450, PUTATIVE (EUROFUNG)-RELATED"/>
    <property type="match status" value="1"/>
</dbReference>
<evidence type="ECO:0000256" key="5">
    <source>
        <dbReference type="ARBA" id="ARBA00023002"/>
    </source>
</evidence>
<evidence type="ECO:0000256" key="6">
    <source>
        <dbReference type="ARBA" id="ARBA00023004"/>
    </source>
</evidence>
<proteinExistence type="inferred from homology"/>
<dbReference type="CDD" id="cd11058">
    <property type="entry name" value="CYP60B-like"/>
    <property type="match status" value="1"/>
</dbReference>
<dbReference type="InterPro" id="IPR001128">
    <property type="entry name" value="Cyt_P450"/>
</dbReference>
<evidence type="ECO:0000256" key="7">
    <source>
        <dbReference type="ARBA" id="ARBA00023033"/>
    </source>
</evidence>
<comment type="similarity">
    <text evidence="2 8">Belongs to the cytochrome P450 family.</text>
</comment>
<reference evidence="11 12" key="1">
    <citation type="submission" date="2024-02" db="EMBL/GenBank/DDBJ databases">
        <title>First draft genome assembly of two strains of Seiridium cardinale.</title>
        <authorList>
            <person name="Emiliani G."/>
            <person name="Scali E."/>
        </authorList>
    </citation>
    <scope>NUCLEOTIDE SEQUENCE [LARGE SCALE GENOMIC DNA]</scope>
    <source>
        <strain evidence="11 12">BM-138-000479</strain>
    </source>
</reference>
<sequence length="593" mass="65956">MSTAGANDGWSKSADTTSLDADVSDEAWDRSYTMNAKSPLWLLHADTAASVAGVDNSGSSPWVAVVGLTSRLAASSIVDRDVAHRLLQQAESASAAPSTASPKPTLMAKISGFIYIVCLFFYNIFLHPLRHFPGPKLWAMTRLPFTRNELSGQSHKGILQLHKAYGPFVRIAPEIISISHPAAPTDLKGHRKAGQEEHSKDPHNQTFNEHNIIGANREDHMRFRQVMSRGFSAQTMSEQQPTIKGYVDILFKRLHEISTGGTRPVDMVAWYNYTTFDIIGDLAFGEPFGCLEGSTYHPWVAAVFLRIKYIAISRSLGRYPFGKILNKLANLSGLAGKKQQHDELSEIKLQKRLAAKTDRPDFVGKMLKGRGGQGTNMTFDELVSNASVLITAGSETTATLLSAATFFLCQSPYALAKLTEEVRSTFSSDDQIDLVTTQNMSYLQAVLDETLRMYPPVSGGTPRKIARGGGYIAGRFIPENTVVETPQWATYHNPAYFSQPDEFIPERWLGDERFKNDTREVMQPFSVGPRNCIGRNLAYAEMRLILARMIWNFDMHLAEDSYDWVDKTELYLLLDKAPLNVYLAPREKAASLS</sequence>
<keyword evidence="10" id="KW-0812">Transmembrane</keyword>
<feature type="compositionally biased region" description="Basic and acidic residues" evidence="9">
    <location>
        <begin position="193"/>
        <end position="203"/>
    </location>
</feature>
<protein>
    <submittedName>
        <fullName evidence="11">Cytochrome P450</fullName>
    </submittedName>
</protein>
<dbReference type="Gene3D" id="1.10.630.10">
    <property type="entry name" value="Cytochrome P450"/>
    <property type="match status" value="1"/>
</dbReference>
<dbReference type="InterPro" id="IPR002401">
    <property type="entry name" value="Cyt_P450_E_grp-I"/>
</dbReference>
<keyword evidence="10" id="KW-0472">Membrane</keyword>
<dbReference type="PRINTS" id="PR00463">
    <property type="entry name" value="EP450I"/>
</dbReference>
<evidence type="ECO:0000313" key="12">
    <source>
        <dbReference type="Proteomes" id="UP001465668"/>
    </source>
</evidence>
<dbReference type="InterPro" id="IPR017972">
    <property type="entry name" value="Cyt_P450_CS"/>
</dbReference>
<name>A0ABR2XJP7_9PEZI</name>
<dbReference type="Pfam" id="PF00067">
    <property type="entry name" value="p450"/>
    <property type="match status" value="1"/>
</dbReference>
<evidence type="ECO:0000256" key="4">
    <source>
        <dbReference type="ARBA" id="ARBA00022723"/>
    </source>
</evidence>
<feature type="transmembrane region" description="Helical" evidence="10">
    <location>
        <begin position="106"/>
        <end position="125"/>
    </location>
</feature>
<dbReference type="PANTHER" id="PTHR24305">
    <property type="entry name" value="CYTOCHROME P450"/>
    <property type="match status" value="1"/>
</dbReference>
<keyword evidence="3 8" id="KW-0349">Heme</keyword>
<keyword evidence="12" id="KW-1185">Reference proteome</keyword>
<keyword evidence="4 8" id="KW-0479">Metal-binding</keyword>
<dbReference type="EMBL" id="JARVKM010000044">
    <property type="protein sequence ID" value="KAK9774046.1"/>
    <property type="molecule type" value="Genomic_DNA"/>
</dbReference>
<evidence type="ECO:0000256" key="1">
    <source>
        <dbReference type="ARBA" id="ARBA00001971"/>
    </source>
</evidence>
<evidence type="ECO:0000256" key="10">
    <source>
        <dbReference type="SAM" id="Phobius"/>
    </source>
</evidence>
<evidence type="ECO:0000256" key="8">
    <source>
        <dbReference type="RuleBase" id="RU000461"/>
    </source>
</evidence>
<keyword evidence="10" id="KW-1133">Transmembrane helix</keyword>
<evidence type="ECO:0000256" key="9">
    <source>
        <dbReference type="SAM" id="MobiDB-lite"/>
    </source>
</evidence>
<evidence type="ECO:0000313" key="11">
    <source>
        <dbReference type="EMBL" id="KAK9774046.1"/>
    </source>
</evidence>
<accession>A0ABR2XJP7</accession>
<gene>
    <name evidence="11" type="ORF">SCAR479_09160</name>
</gene>
<dbReference type="InterPro" id="IPR050121">
    <property type="entry name" value="Cytochrome_P450_monoxygenase"/>
</dbReference>
<dbReference type="Proteomes" id="UP001465668">
    <property type="component" value="Unassembled WGS sequence"/>
</dbReference>
<comment type="caution">
    <text evidence="11">The sequence shown here is derived from an EMBL/GenBank/DDBJ whole genome shotgun (WGS) entry which is preliminary data.</text>
</comment>
<organism evidence="11 12">
    <name type="scientific">Seiridium cardinale</name>
    <dbReference type="NCBI Taxonomy" id="138064"/>
    <lineage>
        <taxon>Eukaryota</taxon>
        <taxon>Fungi</taxon>
        <taxon>Dikarya</taxon>
        <taxon>Ascomycota</taxon>
        <taxon>Pezizomycotina</taxon>
        <taxon>Sordariomycetes</taxon>
        <taxon>Xylariomycetidae</taxon>
        <taxon>Amphisphaeriales</taxon>
        <taxon>Sporocadaceae</taxon>
        <taxon>Seiridium</taxon>
    </lineage>
</organism>
<dbReference type="InterPro" id="IPR036396">
    <property type="entry name" value="Cyt_P450_sf"/>
</dbReference>
<dbReference type="PROSITE" id="PS00086">
    <property type="entry name" value="CYTOCHROME_P450"/>
    <property type="match status" value="1"/>
</dbReference>
<feature type="region of interest" description="Disordered" evidence="9">
    <location>
        <begin position="186"/>
        <end position="208"/>
    </location>
</feature>
<keyword evidence="7 8" id="KW-0503">Monooxygenase</keyword>
<evidence type="ECO:0000256" key="3">
    <source>
        <dbReference type="ARBA" id="ARBA00022617"/>
    </source>
</evidence>
<keyword evidence="5 8" id="KW-0560">Oxidoreductase</keyword>
<evidence type="ECO:0000256" key="2">
    <source>
        <dbReference type="ARBA" id="ARBA00010617"/>
    </source>
</evidence>
<keyword evidence="6 8" id="KW-0408">Iron</keyword>